<dbReference type="AlphaFoldDB" id="A0A1B6DVL8"/>
<name>A0A1B6DVL8_9HEMI</name>
<proteinExistence type="predicted"/>
<organism evidence="1">
    <name type="scientific">Clastoptera arizonana</name>
    <name type="common">Arizona spittle bug</name>
    <dbReference type="NCBI Taxonomy" id="38151"/>
    <lineage>
        <taxon>Eukaryota</taxon>
        <taxon>Metazoa</taxon>
        <taxon>Ecdysozoa</taxon>
        <taxon>Arthropoda</taxon>
        <taxon>Hexapoda</taxon>
        <taxon>Insecta</taxon>
        <taxon>Pterygota</taxon>
        <taxon>Neoptera</taxon>
        <taxon>Paraneoptera</taxon>
        <taxon>Hemiptera</taxon>
        <taxon>Auchenorrhyncha</taxon>
        <taxon>Cercopoidea</taxon>
        <taxon>Clastopteridae</taxon>
        <taxon>Clastoptera</taxon>
    </lineage>
</organism>
<accession>A0A1B6DVL8</accession>
<dbReference type="EMBL" id="GEDC01007586">
    <property type="protein sequence ID" value="JAS29712.1"/>
    <property type="molecule type" value="Transcribed_RNA"/>
</dbReference>
<protein>
    <submittedName>
        <fullName evidence="1">Uncharacterized protein</fullName>
    </submittedName>
</protein>
<gene>
    <name evidence="1" type="ORF">g.18046</name>
</gene>
<evidence type="ECO:0000313" key="1">
    <source>
        <dbReference type="EMBL" id="JAS29712.1"/>
    </source>
</evidence>
<sequence length="582" mass="65441">MLKLSKKVQLNSDHFMVEHVNDIVKTNCLHEFCKKQLLSNVNNTFSNNQCIHTTTNMKTIKNSEISNLIEKHVSSNDAIASQNQEIKDGHKCESLETSKALRNKTQNNLSYKFNKGIKNKKSVPKMITYCSKKNCMEESVLEDASKSLHKLMHSANAQSNDLHECGMRKQSLDHCKNTSNNDCADEPFSLLVLASTHRDKQKPHSLLNDILSARDNRVPEIADNSDLFIASNRFYAQNEVKSLKDIHVTNTNESNSTTFSPCTDSDEEDHFSLAHLAAKHNKHNQQESTLDDLVSKHLNSNSDTFISDQKLITDLELSMEPQCFSEINSDDFNTISQLAKKQLISYESKINKEDLSKTLLNQNSKSSIYSDFTNTSPASTSNANDSSVRNTNSNFSNDLLFGSYVSNYNINTCEKTGLSECQGQGNINKDDDVDRSGLEINLSSALITTSFTEHIPSVLRNKDDVTHLKNITSLKTVSNPIERIDCLNDNNDWKLPSLTETASVKFVEVCCIDATHILKGKLDLRAKKCSSFGKTICKNIKKLQNTLSKEESVKNTIILPFSFECPSPDDNILKYTLRRNIL</sequence>
<reference evidence="1" key="1">
    <citation type="submission" date="2015-12" db="EMBL/GenBank/DDBJ databases">
        <title>De novo transcriptome assembly of four potential Pierce s Disease insect vectors from Arizona vineyards.</title>
        <authorList>
            <person name="Tassone E.E."/>
        </authorList>
    </citation>
    <scope>NUCLEOTIDE SEQUENCE</scope>
</reference>